<protein>
    <submittedName>
        <fullName evidence="3">Uncharacterized protein</fullName>
    </submittedName>
</protein>
<proteinExistence type="predicted"/>
<keyword evidence="2" id="KW-0812">Transmembrane</keyword>
<name>A0A9E3LRE3_9NOST</name>
<evidence type="ECO:0000313" key="3">
    <source>
        <dbReference type="EMBL" id="MBW4431021.1"/>
    </source>
</evidence>
<dbReference type="AlphaFoldDB" id="A0A9E3LRE3"/>
<accession>A0A9E3LRE3</accession>
<reference evidence="3" key="2">
    <citation type="journal article" date="2022" name="Microbiol. Resour. Announc.">
        <title>Metagenome Sequencing to Explore Phylogenomics of Terrestrial Cyanobacteria.</title>
        <authorList>
            <person name="Ward R.D."/>
            <person name="Stajich J.E."/>
            <person name="Johansen J.R."/>
            <person name="Huntemann M."/>
            <person name="Clum A."/>
            <person name="Foster B."/>
            <person name="Foster B."/>
            <person name="Roux S."/>
            <person name="Palaniappan K."/>
            <person name="Varghese N."/>
            <person name="Mukherjee S."/>
            <person name="Reddy T.B.K."/>
            <person name="Daum C."/>
            <person name="Copeland A."/>
            <person name="Chen I.A."/>
            <person name="Ivanova N.N."/>
            <person name="Kyrpides N.C."/>
            <person name="Shapiro N."/>
            <person name="Eloe-Fadrosh E.A."/>
            <person name="Pietrasiak N."/>
        </authorList>
    </citation>
    <scope>NUCLEOTIDE SEQUENCE</scope>
    <source>
        <strain evidence="3">HA4357-MV3</strain>
    </source>
</reference>
<feature type="region of interest" description="Disordered" evidence="1">
    <location>
        <begin position="170"/>
        <end position="191"/>
    </location>
</feature>
<feature type="transmembrane region" description="Helical" evidence="2">
    <location>
        <begin position="200"/>
        <end position="222"/>
    </location>
</feature>
<keyword evidence="2" id="KW-1133">Transmembrane helix</keyword>
<evidence type="ECO:0000256" key="2">
    <source>
        <dbReference type="SAM" id="Phobius"/>
    </source>
</evidence>
<reference evidence="3" key="1">
    <citation type="submission" date="2021-05" db="EMBL/GenBank/DDBJ databases">
        <authorList>
            <person name="Pietrasiak N."/>
            <person name="Ward R."/>
            <person name="Stajich J.E."/>
            <person name="Kurbessoian T."/>
        </authorList>
    </citation>
    <scope>NUCLEOTIDE SEQUENCE</scope>
    <source>
        <strain evidence="3">HA4357-MV3</strain>
    </source>
</reference>
<gene>
    <name evidence="3" type="ORF">KME28_04610</name>
</gene>
<sequence length="368" mass="42972">MVNEQDKEDVYNYIKSIISELDEKADRPNVVIEEVLAWTYFQKYLTKIIFEFLIESSEFFISNGKESEIISNLIYNRLIKDWEFQEASAHFRQIQNEIFNSKQPRILLELYQKILHEEYVSINDNSLQQKLLASGMVTIEAGKLRVANRIYKQIFNQNWIDKNLHTNQQELSNPHRGDELPSQNNAIQDNDRRPSEVARVFAYLFIIILGISFISLLLFLILKSSQSSPLSNSARTINACQKFSYELDEALKKPQNRLNIIKKGLLWRQEQGISLNEQCEDFRKNLEKAGITPSDLENKLNQVLRQEAQTKIDANQLEEAVDILCKITDEYEYMDDLKSIFQRWESTRGGRIQNKINQVKSSCPAAQY</sequence>
<organism evidence="3 4">
    <name type="scientific">Pelatocladus maniniholoensis HA4357-MV3</name>
    <dbReference type="NCBI Taxonomy" id="1117104"/>
    <lineage>
        <taxon>Bacteria</taxon>
        <taxon>Bacillati</taxon>
        <taxon>Cyanobacteriota</taxon>
        <taxon>Cyanophyceae</taxon>
        <taxon>Nostocales</taxon>
        <taxon>Nostocaceae</taxon>
        <taxon>Pelatocladus</taxon>
    </lineage>
</organism>
<keyword evidence="2" id="KW-0472">Membrane</keyword>
<comment type="caution">
    <text evidence="3">The sequence shown here is derived from an EMBL/GenBank/DDBJ whole genome shotgun (WGS) entry which is preliminary data.</text>
</comment>
<dbReference type="EMBL" id="JAHHHW010000044">
    <property type="protein sequence ID" value="MBW4431021.1"/>
    <property type="molecule type" value="Genomic_DNA"/>
</dbReference>
<evidence type="ECO:0000313" key="4">
    <source>
        <dbReference type="Proteomes" id="UP000813215"/>
    </source>
</evidence>
<dbReference type="Proteomes" id="UP000813215">
    <property type="component" value="Unassembled WGS sequence"/>
</dbReference>
<evidence type="ECO:0000256" key="1">
    <source>
        <dbReference type="SAM" id="MobiDB-lite"/>
    </source>
</evidence>